<reference evidence="3" key="1">
    <citation type="journal article" date="2017" name="Genome Biol.">
        <title>Comparative genomics reveals high biological diversity and specific adaptations in the industrially and medically important fungal genus Aspergillus.</title>
        <authorList>
            <person name="de Vries R.P."/>
            <person name="Riley R."/>
            <person name="Wiebenga A."/>
            <person name="Aguilar-Osorio G."/>
            <person name="Amillis S."/>
            <person name="Uchima C.A."/>
            <person name="Anderluh G."/>
            <person name="Asadollahi M."/>
            <person name="Askin M."/>
            <person name="Barry K."/>
            <person name="Battaglia E."/>
            <person name="Bayram O."/>
            <person name="Benocci T."/>
            <person name="Braus-Stromeyer S.A."/>
            <person name="Caldana C."/>
            <person name="Canovas D."/>
            <person name="Cerqueira G.C."/>
            <person name="Chen F."/>
            <person name="Chen W."/>
            <person name="Choi C."/>
            <person name="Clum A."/>
            <person name="Dos Santos R.A."/>
            <person name="Damasio A.R."/>
            <person name="Diallinas G."/>
            <person name="Emri T."/>
            <person name="Fekete E."/>
            <person name="Flipphi M."/>
            <person name="Freyberg S."/>
            <person name="Gallo A."/>
            <person name="Gournas C."/>
            <person name="Habgood R."/>
            <person name="Hainaut M."/>
            <person name="Harispe M.L."/>
            <person name="Henrissat B."/>
            <person name="Hilden K.S."/>
            <person name="Hope R."/>
            <person name="Hossain A."/>
            <person name="Karabika E."/>
            <person name="Karaffa L."/>
            <person name="Karanyi Z."/>
            <person name="Krasevec N."/>
            <person name="Kuo A."/>
            <person name="Kusch H."/>
            <person name="LaButti K."/>
            <person name="Lagendijk E.L."/>
            <person name="Lapidus A."/>
            <person name="Levasseur A."/>
            <person name="Lindquist E."/>
            <person name="Lipzen A."/>
            <person name="Logrieco A.F."/>
            <person name="MacCabe A."/>
            <person name="Maekelae M.R."/>
            <person name="Malavazi I."/>
            <person name="Melin P."/>
            <person name="Meyer V."/>
            <person name="Mielnichuk N."/>
            <person name="Miskei M."/>
            <person name="Molnar A.P."/>
            <person name="Mule G."/>
            <person name="Ngan C.Y."/>
            <person name="Orejas M."/>
            <person name="Orosz E."/>
            <person name="Ouedraogo J.P."/>
            <person name="Overkamp K.M."/>
            <person name="Park H.-S."/>
            <person name="Perrone G."/>
            <person name="Piumi F."/>
            <person name="Punt P.J."/>
            <person name="Ram A.F."/>
            <person name="Ramon A."/>
            <person name="Rauscher S."/>
            <person name="Record E."/>
            <person name="Riano-Pachon D.M."/>
            <person name="Robert V."/>
            <person name="Roehrig J."/>
            <person name="Ruller R."/>
            <person name="Salamov A."/>
            <person name="Salih N.S."/>
            <person name="Samson R.A."/>
            <person name="Sandor E."/>
            <person name="Sanguinetti M."/>
            <person name="Schuetze T."/>
            <person name="Sepcic K."/>
            <person name="Shelest E."/>
            <person name="Sherlock G."/>
            <person name="Sophianopoulou V."/>
            <person name="Squina F.M."/>
            <person name="Sun H."/>
            <person name="Susca A."/>
            <person name="Todd R.B."/>
            <person name="Tsang A."/>
            <person name="Unkles S.E."/>
            <person name="van de Wiele N."/>
            <person name="van Rossen-Uffink D."/>
            <person name="Oliveira J.V."/>
            <person name="Vesth T.C."/>
            <person name="Visser J."/>
            <person name="Yu J.-H."/>
            <person name="Zhou M."/>
            <person name="Andersen M.R."/>
            <person name="Archer D.B."/>
            <person name="Baker S.E."/>
            <person name="Benoit I."/>
            <person name="Brakhage A.A."/>
            <person name="Braus G.H."/>
            <person name="Fischer R."/>
            <person name="Frisvad J.C."/>
            <person name="Goldman G.H."/>
            <person name="Houbraken J."/>
            <person name="Oakley B."/>
            <person name="Pocsi I."/>
            <person name="Scazzocchio C."/>
            <person name="Seiboth B."/>
            <person name="vanKuyk P.A."/>
            <person name="Wortman J."/>
            <person name="Dyer P.S."/>
            <person name="Grigoriev I.V."/>
        </authorList>
    </citation>
    <scope>NUCLEOTIDE SEQUENCE [LARGE SCALE GENOMIC DNA]</scope>
    <source>
        <strain evidence="3">DTO 134E9</strain>
    </source>
</reference>
<feature type="region of interest" description="Disordered" evidence="1">
    <location>
        <begin position="76"/>
        <end position="158"/>
    </location>
</feature>
<evidence type="ECO:0000313" key="3">
    <source>
        <dbReference type="Proteomes" id="UP000184383"/>
    </source>
</evidence>
<proteinExistence type="predicted"/>
<accession>A0A1L9R890</accession>
<evidence type="ECO:0000313" key="2">
    <source>
        <dbReference type="EMBL" id="OJJ31087.1"/>
    </source>
</evidence>
<dbReference type="AlphaFoldDB" id="A0A1L9R890"/>
<evidence type="ECO:0008006" key="4">
    <source>
        <dbReference type="Google" id="ProtNLM"/>
    </source>
</evidence>
<dbReference type="STRING" id="1073089.A0A1L9R890"/>
<evidence type="ECO:0000256" key="1">
    <source>
        <dbReference type="SAM" id="MobiDB-lite"/>
    </source>
</evidence>
<organism evidence="2 3">
    <name type="scientific">Aspergillus wentii DTO 134E9</name>
    <dbReference type="NCBI Taxonomy" id="1073089"/>
    <lineage>
        <taxon>Eukaryota</taxon>
        <taxon>Fungi</taxon>
        <taxon>Dikarya</taxon>
        <taxon>Ascomycota</taxon>
        <taxon>Pezizomycotina</taxon>
        <taxon>Eurotiomycetes</taxon>
        <taxon>Eurotiomycetidae</taxon>
        <taxon>Eurotiales</taxon>
        <taxon>Aspergillaceae</taxon>
        <taxon>Aspergillus</taxon>
        <taxon>Aspergillus subgen. Cremei</taxon>
    </lineage>
</organism>
<dbReference type="OrthoDB" id="3903267at2759"/>
<name>A0A1L9R890_ASPWE</name>
<sequence length="385" mass="42391">MGSPKASNRPKKRTLVRWDDNLDELLLLTVQSVCNANSIKIPWADVANTMGHNVTEGAIVQHLSKLRTRRLAAKKDVPPPLRRGGIGASVKTPVSTASKGEPVKHKGVNNPVHIEDEIMDLCPDHSSDEDYDNKKTSQKNKKSTKMKKSNAQSTDDVVIKHESYTGSDEIGSNAEAYDDDELLVPGAKFLEYPNDRQTSLAHQSPTSPSPSPKPKPSKIVVLKYKKTADCYSHYLAPEYQQAELVKTEPFNLHGHGDYPISYQDFSGQTLGQFQDTDTYAGFPASHDMAADYMPAANSSHIYQVAPSGTVNALLAFEQDQSHLITPYSEYRSGIFSQYNLDQPAGFASGMMMPSPFLSDDFQQFNGDLVNSGEMFPSFEAPDNGI</sequence>
<feature type="region of interest" description="Disordered" evidence="1">
    <location>
        <begin position="196"/>
        <end position="217"/>
    </location>
</feature>
<dbReference type="GeneID" id="63747318"/>
<dbReference type="VEuPathDB" id="FungiDB:ASPWEDRAFT_176189"/>
<gene>
    <name evidence="2" type="ORF">ASPWEDRAFT_176189</name>
</gene>
<keyword evidence="3" id="KW-1185">Reference proteome</keyword>
<feature type="compositionally biased region" description="Basic residues" evidence="1">
    <location>
        <begin position="136"/>
        <end position="148"/>
    </location>
</feature>
<feature type="compositionally biased region" description="Basic and acidic residues" evidence="1">
    <location>
        <begin position="122"/>
        <end position="135"/>
    </location>
</feature>
<protein>
    <recommendedName>
        <fullName evidence="4">Myb-like domain-containing protein</fullName>
    </recommendedName>
</protein>
<dbReference type="Proteomes" id="UP000184383">
    <property type="component" value="Unassembled WGS sequence"/>
</dbReference>
<dbReference type="RefSeq" id="XP_040684764.1">
    <property type="nucleotide sequence ID" value="XM_040831470.1"/>
</dbReference>
<dbReference type="EMBL" id="KV878216">
    <property type="protein sequence ID" value="OJJ31087.1"/>
    <property type="molecule type" value="Genomic_DNA"/>
</dbReference>